<keyword evidence="5" id="KW-1185">Reference proteome</keyword>
<dbReference type="EMBL" id="SIDB01000007">
    <property type="protein sequence ID" value="KAI3430720.1"/>
    <property type="molecule type" value="Genomic_DNA"/>
</dbReference>
<reference evidence="4" key="2">
    <citation type="submission" date="2020-11" db="EMBL/GenBank/DDBJ databases">
        <authorList>
            <person name="Cecchin M."/>
            <person name="Marcolungo L."/>
            <person name="Rossato M."/>
            <person name="Girolomoni L."/>
            <person name="Cosentino E."/>
            <person name="Cuine S."/>
            <person name="Li-Beisson Y."/>
            <person name="Delledonne M."/>
            <person name="Ballottari M."/>
        </authorList>
    </citation>
    <scope>NUCLEOTIDE SEQUENCE</scope>
    <source>
        <strain evidence="4">211/11P</strain>
        <tissue evidence="4">Whole cell</tissue>
    </source>
</reference>
<dbReference type="InterPro" id="IPR047173">
    <property type="entry name" value="STRAD_A/B-like"/>
</dbReference>
<evidence type="ECO:0000256" key="2">
    <source>
        <dbReference type="SAM" id="MobiDB-lite"/>
    </source>
</evidence>
<dbReference type="Proteomes" id="UP001055712">
    <property type="component" value="Unassembled WGS sequence"/>
</dbReference>
<dbReference type="Gene3D" id="1.10.510.10">
    <property type="entry name" value="Transferase(Phosphotransferase) domain 1"/>
    <property type="match status" value="1"/>
</dbReference>
<dbReference type="InterPro" id="IPR000719">
    <property type="entry name" value="Prot_kinase_dom"/>
</dbReference>
<feature type="region of interest" description="Disordered" evidence="2">
    <location>
        <begin position="674"/>
        <end position="703"/>
    </location>
</feature>
<feature type="domain" description="Protein kinase" evidence="3">
    <location>
        <begin position="35"/>
        <end position="300"/>
    </location>
</feature>
<evidence type="ECO:0000313" key="5">
    <source>
        <dbReference type="Proteomes" id="UP001055712"/>
    </source>
</evidence>
<proteinExistence type="inferred from homology"/>
<comment type="caution">
    <text evidence="4">The sequence shown here is derived from an EMBL/GenBank/DDBJ whole genome shotgun (WGS) entry which is preliminary data.</text>
</comment>
<dbReference type="InterPro" id="IPR011009">
    <property type="entry name" value="Kinase-like_dom_sf"/>
</dbReference>
<dbReference type="OrthoDB" id="248923at2759"/>
<feature type="compositionally biased region" description="Gly residues" evidence="2">
    <location>
        <begin position="444"/>
        <end position="454"/>
    </location>
</feature>
<name>A0A9D4YWU4_CHLVU</name>
<feature type="compositionally biased region" description="Basic and acidic residues" evidence="2">
    <location>
        <begin position="674"/>
        <end position="686"/>
    </location>
</feature>
<accession>A0A9D4YWU4</accession>
<dbReference type="InterPro" id="IPR008271">
    <property type="entry name" value="Ser/Thr_kinase_AS"/>
</dbReference>
<dbReference type="FunFam" id="1.10.510.10:FF:000947">
    <property type="entry name" value="serine/threonine-protein kinase OSR1"/>
    <property type="match status" value="1"/>
</dbReference>
<organism evidence="4 5">
    <name type="scientific">Chlorella vulgaris</name>
    <name type="common">Green alga</name>
    <dbReference type="NCBI Taxonomy" id="3077"/>
    <lineage>
        <taxon>Eukaryota</taxon>
        <taxon>Viridiplantae</taxon>
        <taxon>Chlorophyta</taxon>
        <taxon>core chlorophytes</taxon>
        <taxon>Trebouxiophyceae</taxon>
        <taxon>Chlorellales</taxon>
        <taxon>Chlorellaceae</taxon>
        <taxon>Chlorella clade</taxon>
        <taxon>Chlorella</taxon>
    </lineage>
</organism>
<dbReference type="PROSITE" id="PS00108">
    <property type="entry name" value="PROTEIN_KINASE_ST"/>
    <property type="match status" value="1"/>
</dbReference>
<feature type="region of interest" description="Disordered" evidence="2">
    <location>
        <begin position="501"/>
        <end position="520"/>
    </location>
</feature>
<feature type="compositionally biased region" description="Polar residues" evidence="2">
    <location>
        <begin position="687"/>
        <end position="703"/>
    </location>
</feature>
<feature type="compositionally biased region" description="Low complexity" evidence="2">
    <location>
        <begin position="419"/>
        <end position="434"/>
    </location>
</feature>
<feature type="compositionally biased region" description="Gly residues" evidence="2">
    <location>
        <begin position="577"/>
        <end position="587"/>
    </location>
</feature>
<dbReference type="SMART" id="SM00220">
    <property type="entry name" value="S_TKc"/>
    <property type="match status" value="1"/>
</dbReference>
<reference evidence="4" key="1">
    <citation type="journal article" date="2019" name="Plant J.">
        <title>Chlorella vulgaris genome assembly and annotation reveals the molecular basis for metabolic acclimation to high light conditions.</title>
        <authorList>
            <person name="Cecchin M."/>
            <person name="Marcolungo L."/>
            <person name="Rossato M."/>
            <person name="Girolomoni L."/>
            <person name="Cosentino E."/>
            <person name="Cuine S."/>
            <person name="Li-Beisson Y."/>
            <person name="Delledonne M."/>
            <person name="Ballottari M."/>
        </authorList>
    </citation>
    <scope>NUCLEOTIDE SEQUENCE</scope>
    <source>
        <strain evidence="4">211/11P</strain>
    </source>
</reference>
<evidence type="ECO:0000313" key="4">
    <source>
        <dbReference type="EMBL" id="KAI3430720.1"/>
    </source>
</evidence>
<dbReference type="PANTHER" id="PTHR48014">
    <property type="entry name" value="SERINE/THREONINE-PROTEIN KINASE FRAY2"/>
    <property type="match status" value="1"/>
</dbReference>
<dbReference type="GO" id="GO:0004672">
    <property type="term" value="F:protein kinase activity"/>
    <property type="evidence" value="ECO:0007669"/>
    <property type="project" value="InterPro"/>
</dbReference>
<dbReference type="GO" id="GO:0043539">
    <property type="term" value="F:protein serine/threonine kinase activator activity"/>
    <property type="evidence" value="ECO:0007669"/>
    <property type="project" value="InterPro"/>
</dbReference>
<dbReference type="PANTHER" id="PTHR48014:SF21">
    <property type="entry name" value="SERINE_THREONINE-PROTEIN KINASE FRAY2"/>
    <property type="match status" value="1"/>
</dbReference>
<gene>
    <name evidence="4" type="ORF">D9Q98_005306</name>
</gene>
<dbReference type="PROSITE" id="PS50011">
    <property type="entry name" value="PROTEIN_KINASE_DOM"/>
    <property type="match status" value="1"/>
</dbReference>
<comment type="similarity">
    <text evidence="1">Belongs to the protein kinase superfamily. STE Ser/Thr protein kinase family. STE20 subfamily.</text>
</comment>
<dbReference type="SUPFAM" id="SSF56112">
    <property type="entry name" value="Protein kinase-like (PK-like)"/>
    <property type="match status" value="1"/>
</dbReference>
<dbReference type="Pfam" id="PF00069">
    <property type="entry name" value="Pkinase"/>
    <property type="match status" value="1"/>
</dbReference>
<dbReference type="GO" id="GO:0005524">
    <property type="term" value="F:ATP binding"/>
    <property type="evidence" value="ECO:0007669"/>
    <property type="project" value="InterPro"/>
</dbReference>
<feature type="compositionally biased region" description="Pro residues" evidence="2">
    <location>
        <begin position="481"/>
        <end position="490"/>
    </location>
</feature>
<feature type="region of interest" description="Disordered" evidence="2">
    <location>
        <begin position="573"/>
        <end position="592"/>
    </location>
</feature>
<feature type="compositionally biased region" description="Basic and acidic residues" evidence="2">
    <location>
        <begin position="466"/>
        <end position="477"/>
    </location>
</feature>
<dbReference type="AlphaFoldDB" id="A0A9D4YWU4"/>
<sequence>MEGQRFSFMSASRSQSSVTAMAHQRRDYPTTADGYELVEECGRGVSATVYRAICKQHQEEVAVKLLDLENMNCSLDEIVREAQTMRQLNHPNLLPLYCSFVHKEHLWMVMPYVQGGSVLNIMRFAYPDGLEEPVIATIMKDVLKALEYLHRQGIIHRDIKAGNILLDNGGQVLLADFGVAATLERGGSWGNRMMSRNTFVGTPCWMAPEVMEQSQGYDARADIWSFGITLLELAHGHAPFARLPPMKVLLMTIQNPPPTLDSDSGKKHFSKAMRELVTKCLVKDPNKRPTAAQLLDNKFFKTAHDNQYLQKHLLVGLPPAPERVALMRQGHAARQEVQDKDILASQQEYRKGVSSWNFDVAALKAAAAAAREEDDGERLPPISEYSEVGELLQQPSIAAAVAAAAGGGDQLRPHPIETAASASSAGSPMAGKSPMGPGSRSVSGIGGAPAGGTPGKARQGSLVGGKAKEQGRFKVYEGDEPPPFSTPPEPRSNGTQLMDDFMRRHQGGGGTPGAEGSELGGATEAELQEKAKRKGRFRYVEDDYAAAGGGGGAGGPAGGVPATKATGFAKSVSMPGAEGGGGGGKGGSAAASPTGQAVQVLLGPLKEMLEGIQLQHEVMREMVAAVSDAERGKQGALNAFLAERQHLLRPPQESDRLRAELLELREENARLRERLRQYDSMPESRKTSASGEASHGVSAQMSM</sequence>
<evidence type="ECO:0000256" key="1">
    <source>
        <dbReference type="ARBA" id="ARBA00008874"/>
    </source>
</evidence>
<protein>
    <recommendedName>
        <fullName evidence="3">Protein kinase domain-containing protein</fullName>
    </recommendedName>
</protein>
<dbReference type="Gene3D" id="3.30.200.20">
    <property type="entry name" value="Phosphorylase Kinase, domain 1"/>
    <property type="match status" value="1"/>
</dbReference>
<evidence type="ECO:0000259" key="3">
    <source>
        <dbReference type="PROSITE" id="PS50011"/>
    </source>
</evidence>
<feature type="region of interest" description="Disordered" evidence="2">
    <location>
        <begin position="408"/>
        <end position="496"/>
    </location>
</feature>